<protein>
    <submittedName>
        <fullName evidence="3">FUSC-like inner membrane protein yccS</fullName>
    </submittedName>
</protein>
<dbReference type="InterPro" id="IPR032692">
    <property type="entry name" value="YccS_N"/>
</dbReference>
<feature type="transmembrane region" description="Helical" evidence="1">
    <location>
        <begin position="141"/>
        <end position="166"/>
    </location>
</feature>
<organism evidence="3 4">
    <name type="scientific">Bordetella pertussis</name>
    <dbReference type="NCBI Taxonomy" id="520"/>
    <lineage>
        <taxon>Bacteria</taxon>
        <taxon>Pseudomonadati</taxon>
        <taxon>Pseudomonadota</taxon>
        <taxon>Betaproteobacteria</taxon>
        <taxon>Burkholderiales</taxon>
        <taxon>Alcaligenaceae</taxon>
        <taxon>Bordetella</taxon>
    </lineage>
</organism>
<sequence length="203" mass="22045">MDLRIASIRRFLYSHYFFGGIRQAIGMLLPVLVLGGLFGQYSIGLVATFGAQCLAIIDQPGGPQRHRTNEMLGGALLGTATVTLTGAASTYPILLWLAVIAQCFTFSIFSVFGKRGGLIGFAGLLLMTLTMHSPLAPHEVLLHSAATLGGALFYLGWSLAFSRLFWLREERQAMSVALFATADYMAARASFYDENADLDVKIQ</sequence>
<dbReference type="AlphaFoldDB" id="A0A0E7UPA4"/>
<accession>A0A0E7UPA4</accession>
<dbReference type="EMBL" id="UFTT01000002">
    <property type="protein sequence ID" value="SUV64413.1"/>
    <property type="molecule type" value="Genomic_DNA"/>
</dbReference>
<feature type="domain" description="Integral membrane protein YccS N-terminal" evidence="2">
    <location>
        <begin position="72"/>
        <end position="198"/>
    </location>
</feature>
<feature type="transmembrane region" description="Helical" evidence="1">
    <location>
        <begin position="12"/>
        <end position="32"/>
    </location>
</feature>
<keyword evidence="1" id="KW-1133">Transmembrane helix</keyword>
<dbReference type="Proteomes" id="UP000255014">
    <property type="component" value="Unassembled WGS sequence"/>
</dbReference>
<evidence type="ECO:0000256" key="1">
    <source>
        <dbReference type="SAM" id="Phobius"/>
    </source>
</evidence>
<evidence type="ECO:0000313" key="4">
    <source>
        <dbReference type="Proteomes" id="UP000255014"/>
    </source>
</evidence>
<keyword evidence="1" id="KW-0812">Transmembrane</keyword>
<name>A0A0E7UPA4_BORPT</name>
<feature type="transmembrane region" description="Helical" evidence="1">
    <location>
        <begin position="118"/>
        <end position="135"/>
    </location>
</feature>
<dbReference type="Pfam" id="PF12805">
    <property type="entry name" value="FUSC-like"/>
    <property type="match status" value="1"/>
</dbReference>
<evidence type="ECO:0000259" key="2">
    <source>
        <dbReference type="Pfam" id="PF12805"/>
    </source>
</evidence>
<reference evidence="3 4" key="1">
    <citation type="submission" date="2018-06" db="EMBL/GenBank/DDBJ databases">
        <authorList>
            <consortium name="Pathogen Informatics"/>
            <person name="Doyle S."/>
        </authorList>
    </citation>
    <scope>NUCLEOTIDE SEQUENCE [LARGE SCALE GENOMIC DNA]</scope>
    <source>
        <strain evidence="3 4">NCTC10911</strain>
    </source>
</reference>
<gene>
    <name evidence="3" type="ORF">NCTC10911_01437</name>
</gene>
<keyword evidence="1" id="KW-0472">Membrane</keyword>
<evidence type="ECO:0000313" key="3">
    <source>
        <dbReference type="EMBL" id="SUV64413.1"/>
    </source>
</evidence>
<proteinExistence type="predicted"/>